<feature type="region of interest" description="Disordered" evidence="5">
    <location>
        <begin position="779"/>
        <end position="831"/>
    </location>
</feature>
<dbReference type="GO" id="GO:0035330">
    <property type="term" value="P:regulation of hippo signaling"/>
    <property type="evidence" value="ECO:0007669"/>
    <property type="project" value="TreeGrafter"/>
</dbReference>
<dbReference type="GO" id="GO:0006355">
    <property type="term" value="P:regulation of DNA-templated transcription"/>
    <property type="evidence" value="ECO:0007669"/>
    <property type="project" value="TreeGrafter"/>
</dbReference>
<dbReference type="SUPFAM" id="SSF49562">
    <property type="entry name" value="C2 domain (Calcium/lipid-binding domain, CaLB)"/>
    <property type="match status" value="1"/>
</dbReference>
<dbReference type="Pfam" id="PF25802">
    <property type="entry name" value="WWC1"/>
    <property type="match status" value="1"/>
</dbReference>
<evidence type="ECO:0000313" key="8">
    <source>
        <dbReference type="Proteomes" id="UP000694389"/>
    </source>
</evidence>
<dbReference type="GO" id="GO:0060090">
    <property type="term" value="F:molecular adaptor activity"/>
    <property type="evidence" value="ECO:0007669"/>
    <property type="project" value="TreeGrafter"/>
</dbReference>
<dbReference type="SUPFAM" id="SSF51045">
    <property type="entry name" value="WW domain"/>
    <property type="match status" value="2"/>
</dbReference>
<gene>
    <name evidence="7" type="primary">wwc3</name>
</gene>
<keyword evidence="3" id="KW-0677">Repeat</keyword>
<dbReference type="InterPro" id="IPR036020">
    <property type="entry name" value="WW_dom_sf"/>
</dbReference>
<evidence type="ECO:0000256" key="5">
    <source>
        <dbReference type="SAM" id="MobiDB-lite"/>
    </source>
</evidence>
<dbReference type="PANTHER" id="PTHR14791">
    <property type="entry name" value="BOMB/KIRA PROTEINS"/>
    <property type="match status" value="1"/>
</dbReference>
<dbReference type="GO" id="GO:0016477">
    <property type="term" value="P:cell migration"/>
    <property type="evidence" value="ECO:0007669"/>
    <property type="project" value="TreeGrafter"/>
</dbReference>
<dbReference type="FunFam" id="2.20.70.10:FF:000001">
    <property type="entry name" value="Membrane-associated guanylate kinase, WW and PDZ domain-containing protein 1"/>
    <property type="match status" value="1"/>
</dbReference>
<evidence type="ECO:0000256" key="2">
    <source>
        <dbReference type="ARBA" id="ARBA00022490"/>
    </source>
</evidence>
<dbReference type="Proteomes" id="UP000694389">
    <property type="component" value="Unassembled WGS sequence"/>
</dbReference>
<organism evidence="7 8">
    <name type="scientific">Dicentrarchus labrax</name>
    <name type="common">European seabass</name>
    <name type="synonym">Morone labrax</name>
    <dbReference type="NCBI Taxonomy" id="13489"/>
    <lineage>
        <taxon>Eukaryota</taxon>
        <taxon>Metazoa</taxon>
        <taxon>Chordata</taxon>
        <taxon>Craniata</taxon>
        <taxon>Vertebrata</taxon>
        <taxon>Euteleostomi</taxon>
        <taxon>Actinopterygii</taxon>
        <taxon>Neopterygii</taxon>
        <taxon>Teleostei</taxon>
        <taxon>Neoteleostei</taxon>
        <taxon>Acanthomorphata</taxon>
        <taxon>Eupercaria</taxon>
        <taxon>Moronidae</taxon>
        <taxon>Dicentrarchus</taxon>
    </lineage>
</organism>
<sequence>MPWVSGGKRRESSELPLPAGWEEARDYDGRVFFIDHNTRQTSWIDPRDRITKPLTFADCVGDELPLGWEEVYDQQVGVYYIDHINKTTQIENPRTQWRQEQERMLKEYLVVAQEALKAKKEMYLVKQQRLELAQQEMLLFHELSEDNRSITSTLSGSSSNAKYDPDQIKVEIACRRERLSRLKQELAQVKQELQYKEMGVETLQEIDRKMSCSQTNYKLDEAQAIFSELRSIKKAISTGEKERQDLIQSLAKLTVNFQSSLSIGDSVSTGTVSDSCNLQQYCDTGCQTDIMGEYGSQDSSHLVDKVKVNWQYEEAKKKVQSIQHQLAQLDSESWSGRAEADRDRDFMQLLREKEALLQEIILVSKQQHPPETLLQLEEERSRLEEEVQRAHSSQSQGANQRILQQEKRNVLLRQLEEATRITTYLHSQLKRFSFFSSSRGSLASSRGSLSSISFSDIYGLPQYERHEGAGEPLDPHLRYLLPPETVSRDCSMFTPDPVTQSKTKRSHDTPQSLASLSSRSSLSSLSPPSSPMDTPYHSAPQDCPLTQMTEEYMEQAGRGLLEGLRAQSQQLSHSGMLSGEDMVGSAAVHQLDNKSHRDSGAQGAFTSTGVTLRGNSGNRSGRRARRVSAGVSEDALATDSGVFEAWGRRAEESDEMSYMKELTSVSEPTQIQLGLLYVKVHLIPLDAGRACAFYCCTALEPQSQMSFNEGFCIPVPANALAVCALQLSVCSLGPQAQEELLGTAQVSLAECEGSAEMVYHWLRVQMLCGTELPRLEQKGLSHRRHHDSQEEEQRPRPMVNIDEREAELELQRLDKKDEPGEAASERSWQAESVDSGCSNSTAFTAACSEGLCAEGICNTTGGRCDQTTSKLSTTVKVEKATMTEGLFPEPVRVRPKERGGRWGHASPFMRGSTIVRSQTFSPGARSQYVCRLYRSDSDSSTLPKKSPFVRNTLERRTLRYKQQSYRSSLAEQPTRTSLDLELDLQACRTRQRQLMEELSALRELKLRLEEPQAREDTELPHWALRDERFRCLLREAQRQASQSKQEQRQEEAAERRLRKASKEVLQMRGQSQKEPLPVQTFREKMAFFTRPRFNIPPLPADDV</sequence>
<evidence type="ECO:0000256" key="3">
    <source>
        <dbReference type="ARBA" id="ARBA00022737"/>
    </source>
</evidence>
<keyword evidence="4" id="KW-0175">Coiled coil</keyword>
<feature type="compositionally biased region" description="Basic and acidic residues" evidence="5">
    <location>
        <begin position="1045"/>
        <end position="1055"/>
    </location>
</feature>
<dbReference type="Pfam" id="PF00397">
    <property type="entry name" value="WW"/>
    <property type="match status" value="2"/>
</dbReference>
<dbReference type="PANTHER" id="PTHR14791:SF25">
    <property type="entry name" value="PROTEIN WWC3"/>
    <property type="match status" value="1"/>
</dbReference>
<dbReference type="InterPro" id="IPR057747">
    <property type="entry name" value="WWC1_hairpin"/>
</dbReference>
<feature type="region of interest" description="Disordered" evidence="5">
    <location>
        <begin position="488"/>
        <end position="543"/>
    </location>
</feature>
<name>A0A8P4K608_DICLA</name>
<keyword evidence="8" id="KW-1185">Reference proteome</keyword>
<feature type="region of interest" description="Disordered" evidence="5">
    <location>
        <begin position="1039"/>
        <end position="1078"/>
    </location>
</feature>
<feature type="coiled-coil region" evidence="4">
    <location>
        <begin position="172"/>
        <end position="199"/>
    </location>
</feature>
<dbReference type="AlphaFoldDB" id="A0A8P4K608"/>
<dbReference type="CDD" id="cd00201">
    <property type="entry name" value="WW"/>
    <property type="match status" value="2"/>
</dbReference>
<dbReference type="GO" id="GO:0046621">
    <property type="term" value="P:negative regulation of organ growth"/>
    <property type="evidence" value="ECO:0007669"/>
    <property type="project" value="TreeGrafter"/>
</dbReference>
<proteinExistence type="predicted"/>
<feature type="domain" description="WW" evidence="6">
    <location>
        <begin position="15"/>
        <end position="48"/>
    </location>
</feature>
<feature type="domain" description="WW" evidence="6">
    <location>
        <begin position="62"/>
        <end position="95"/>
    </location>
</feature>
<evidence type="ECO:0000256" key="1">
    <source>
        <dbReference type="ARBA" id="ARBA00004496"/>
    </source>
</evidence>
<feature type="compositionally biased region" description="Low complexity" evidence="5">
    <location>
        <begin position="510"/>
        <end position="527"/>
    </location>
</feature>
<dbReference type="GO" id="GO:0019900">
    <property type="term" value="F:kinase binding"/>
    <property type="evidence" value="ECO:0007669"/>
    <property type="project" value="TreeGrafter"/>
</dbReference>
<dbReference type="PROSITE" id="PS01159">
    <property type="entry name" value="WW_DOMAIN_1"/>
    <property type="match status" value="1"/>
</dbReference>
<dbReference type="Ensembl" id="ENSDLAT00005077798.1">
    <property type="protein sequence ID" value="ENSDLAP00005071020.1"/>
    <property type="gene ID" value="ENSDLAG00005010146.2"/>
</dbReference>
<evidence type="ECO:0000259" key="6">
    <source>
        <dbReference type="PROSITE" id="PS50020"/>
    </source>
</evidence>
<dbReference type="Gene3D" id="2.20.70.10">
    <property type="match status" value="2"/>
</dbReference>
<feature type="compositionally biased region" description="Basic and acidic residues" evidence="5">
    <location>
        <begin position="787"/>
        <end position="819"/>
    </location>
</feature>
<dbReference type="PROSITE" id="PS50020">
    <property type="entry name" value="WW_DOMAIN_2"/>
    <property type="match status" value="2"/>
</dbReference>
<comment type="subcellular location">
    <subcellularLocation>
        <location evidence="1">Cytoplasm</location>
    </subcellularLocation>
</comment>
<dbReference type="SMART" id="SM00456">
    <property type="entry name" value="WW"/>
    <property type="match status" value="2"/>
</dbReference>
<feature type="region of interest" description="Disordered" evidence="5">
    <location>
        <begin position="594"/>
        <end position="631"/>
    </location>
</feature>
<accession>A0A8P4K608</accession>
<dbReference type="InterPro" id="IPR051105">
    <property type="entry name" value="WWC/KIBRA_Hippo_Reg"/>
</dbReference>
<dbReference type="GeneTree" id="ENSGT00410000025556"/>
<dbReference type="Gene3D" id="2.60.40.150">
    <property type="entry name" value="C2 domain"/>
    <property type="match status" value="1"/>
</dbReference>
<dbReference type="InterPro" id="IPR035892">
    <property type="entry name" value="C2_domain_sf"/>
</dbReference>
<dbReference type="GO" id="GO:0005737">
    <property type="term" value="C:cytoplasm"/>
    <property type="evidence" value="ECO:0007669"/>
    <property type="project" value="UniProtKB-SubCell"/>
</dbReference>
<protein>
    <submittedName>
        <fullName evidence="7">WWC family member 3</fullName>
    </submittedName>
</protein>
<reference evidence="7" key="2">
    <citation type="submission" date="2025-09" db="UniProtKB">
        <authorList>
            <consortium name="Ensembl"/>
        </authorList>
    </citation>
    <scope>IDENTIFICATION</scope>
</reference>
<evidence type="ECO:0000313" key="7">
    <source>
        <dbReference type="Ensembl" id="ENSDLAP00005071020.1"/>
    </source>
</evidence>
<reference evidence="7" key="1">
    <citation type="submission" date="2025-08" db="UniProtKB">
        <authorList>
            <consortium name="Ensembl"/>
        </authorList>
    </citation>
    <scope>IDENTIFICATION</scope>
</reference>
<keyword evidence="2" id="KW-0963">Cytoplasm</keyword>
<dbReference type="InterPro" id="IPR001202">
    <property type="entry name" value="WW_dom"/>
</dbReference>
<evidence type="ECO:0000256" key="4">
    <source>
        <dbReference type="SAM" id="Coils"/>
    </source>
</evidence>